<sequence>MDWNLCDRQLTEDELYLLENGLSYNRLCTIDRSESITQKFFNEAQGTIRRKKSFYRSYEDQLLLNLSKNTSIVITKADKGRGVVIMSRTEYIQKLEQILSDRPEFNLLNKDPTGDMCFFGATINYPTLWLKIEEQAPEEEFQNLQALEEEQTQDKIELLDFDLARGLKTMTDP</sequence>
<name>A0A819HPP7_9BILA</name>
<evidence type="ECO:0000313" key="2">
    <source>
        <dbReference type="EMBL" id="CAF3903305.1"/>
    </source>
</evidence>
<dbReference type="AlphaFoldDB" id="A0A819HPP7"/>
<evidence type="ECO:0000313" key="3">
    <source>
        <dbReference type="Proteomes" id="UP000663844"/>
    </source>
</evidence>
<protein>
    <submittedName>
        <fullName evidence="2">Uncharacterized protein</fullName>
    </submittedName>
</protein>
<proteinExistence type="predicted"/>
<reference evidence="2" key="1">
    <citation type="submission" date="2021-02" db="EMBL/GenBank/DDBJ databases">
        <authorList>
            <person name="Nowell W R."/>
        </authorList>
    </citation>
    <scope>NUCLEOTIDE SEQUENCE</scope>
</reference>
<gene>
    <name evidence="1" type="ORF">JYZ213_LOCUS43208</name>
    <name evidence="2" type="ORF">OXD698_LOCUS24067</name>
</gene>
<dbReference type="EMBL" id="CAJNOG010002231">
    <property type="protein sequence ID" value="CAF1496168.1"/>
    <property type="molecule type" value="Genomic_DNA"/>
</dbReference>
<evidence type="ECO:0000313" key="1">
    <source>
        <dbReference type="EMBL" id="CAF1496168.1"/>
    </source>
</evidence>
<dbReference type="Proteomes" id="UP000663844">
    <property type="component" value="Unassembled WGS sequence"/>
</dbReference>
<comment type="caution">
    <text evidence="2">The sequence shown here is derived from an EMBL/GenBank/DDBJ whole genome shotgun (WGS) entry which is preliminary data.</text>
</comment>
<dbReference type="Proteomes" id="UP000663845">
    <property type="component" value="Unassembled WGS sequence"/>
</dbReference>
<organism evidence="2 3">
    <name type="scientific">Adineta steineri</name>
    <dbReference type="NCBI Taxonomy" id="433720"/>
    <lineage>
        <taxon>Eukaryota</taxon>
        <taxon>Metazoa</taxon>
        <taxon>Spiralia</taxon>
        <taxon>Gnathifera</taxon>
        <taxon>Rotifera</taxon>
        <taxon>Eurotatoria</taxon>
        <taxon>Bdelloidea</taxon>
        <taxon>Adinetida</taxon>
        <taxon>Adinetidae</taxon>
        <taxon>Adineta</taxon>
    </lineage>
</organism>
<dbReference type="EMBL" id="CAJOAZ010002186">
    <property type="protein sequence ID" value="CAF3903305.1"/>
    <property type="molecule type" value="Genomic_DNA"/>
</dbReference>
<accession>A0A819HPP7</accession>